<dbReference type="Pfam" id="PF20434">
    <property type="entry name" value="BD-FAE"/>
    <property type="match status" value="1"/>
</dbReference>
<dbReference type="PANTHER" id="PTHR48081:SF6">
    <property type="entry name" value="PEPTIDASE S9 PROLYL OLIGOPEPTIDASE CATALYTIC DOMAIN-CONTAINING PROTEIN"/>
    <property type="match status" value="1"/>
</dbReference>
<dbReference type="RefSeq" id="WP_145048184.1">
    <property type="nucleotide sequence ID" value="NZ_CP036433.1"/>
</dbReference>
<gene>
    <name evidence="4" type="ORF">Pla8534_00720</name>
</gene>
<protein>
    <submittedName>
        <fullName evidence="4">Carboxylesterase family protein</fullName>
    </submittedName>
</protein>
<dbReference type="Gene3D" id="3.40.50.1820">
    <property type="entry name" value="alpha/beta hydrolase"/>
    <property type="match status" value="1"/>
</dbReference>
<dbReference type="Proteomes" id="UP000317648">
    <property type="component" value="Chromosome"/>
</dbReference>
<evidence type="ECO:0000313" key="5">
    <source>
        <dbReference type="Proteomes" id="UP000317648"/>
    </source>
</evidence>
<dbReference type="InterPro" id="IPR013783">
    <property type="entry name" value="Ig-like_fold"/>
</dbReference>
<dbReference type="OrthoDB" id="265201at2"/>
<sequence length="501" mass="54740">MRNSAFAVWWKNWTVVLLMVFVSALQADENLPEMRPPKPIEGAVNHLDVAYLPDRLTGCWEDRWLKMNIHVPPGEGPFPCLVFVHGGGYGGGDKDGGLWNAGPGSEFSTRVKAVEAGYVVVNMNYILTYGGASQPQVFWDFRSAIRFLRANAEKYRIDPGRIGAWGFSAGGWLASSASFADADDLYRLRATAQPGFDQRLHLLELPYDDPRAPYDAFSSRLTCVVADLWKSPELLRPQSPALLTLVGAGANHRDAEKLGGGRMDLLQFTNPKYAGQSSLHVPKVTEPVKSLHGNGESTYEVEALRWLDQELTGDKVRAIPPEARPLLRRFAEQVAIRLIAASPDAVIHYTIDCSEPNSSSPVFERPFTITDTTVVKAISVRQGERPSAASIATFVKGEPPPAIMGPETIVLPSARVGRPYSQAFVAVGASVWNLTGMIDLSQQGNKRFVDPGIRLDATTGVLSGAPQRAGAFTFQIQAAQGFFKQADARCYLLNVEPADNE</sequence>
<dbReference type="GO" id="GO:0016787">
    <property type="term" value="F:hydrolase activity"/>
    <property type="evidence" value="ECO:0007669"/>
    <property type="project" value="UniProtKB-KW"/>
</dbReference>
<dbReference type="EMBL" id="CP036433">
    <property type="protein sequence ID" value="QDU92327.1"/>
    <property type="molecule type" value="Genomic_DNA"/>
</dbReference>
<feature type="domain" description="BD-FAE-like" evidence="3">
    <location>
        <begin position="67"/>
        <end position="182"/>
    </location>
</feature>
<evidence type="ECO:0000256" key="1">
    <source>
        <dbReference type="ARBA" id="ARBA00022801"/>
    </source>
</evidence>
<dbReference type="PANTHER" id="PTHR48081">
    <property type="entry name" value="AB HYDROLASE SUPERFAMILY PROTEIN C4A8.06C"/>
    <property type="match status" value="1"/>
</dbReference>
<organism evidence="4 5">
    <name type="scientific">Lignipirellula cremea</name>
    <dbReference type="NCBI Taxonomy" id="2528010"/>
    <lineage>
        <taxon>Bacteria</taxon>
        <taxon>Pseudomonadati</taxon>
        <taxon>Planctomycetota</taxon>
        <taxon>Planctomycetia</taxon>
        <taxon>Pirellulales</taxon>
        <taxon>Pirellulaceae</taxon>
        <taxon>Lignipirellula</taxon>
    </lineage>
</organism>
<dbReference type="InterPro" id="IPR050300">
    <property type="entry name" value="GDXG_lipolytic_enzyme"/>
</dbReference>
<dbReference type="KEGG" id="lcre:Pla8534_00720"/>
<name>A0A518DKG6_9BACT</name>
<dbReference type="InterPro" id="IPR059177">
    <property type="entry name" value="GH29D-like_dom"/>
</dbReference>
<dbReference type="InterPro" id="IPR029058">
    <property type="entry name" value="AB_hydrolase_fold"/>
</dbReference>
<keyword evidence="5" id="KW-1185">Reference proteome</keyword>
<dbReference type="InterPro" id="IPR049492">
    <property type="entry name" value="BD-FAE-like_dom"/>
</dbReference>
<evidence type="ECO:0000313" key="4">
    <source>
        <dbReference type="EMBL" id="QDU92327.1"/>
    </source>
</evidence>
<dbReference type="SUPFAM" id="SSF53474">
    <property type="entry name" value="alpha/beta-Hydrolases"/>
    <property type="match status" value="1"/>
</dbReference>
<dbReference type="AlphaFoldDB" id="A0A518DKG6"/>
<dbReference type="Gene3D" id="2.60.40.10">
    <property type="entry name" value="Immunoglobulins"/>
    <property type="match status" value="1"/>
</dbReference>
<feature type="domain" description="GH29D-like beta-sandwich" evidence="2">
    <location>
        <begin position="331"/>
        <end position="388"/>
    </location>
</feature>
<keyword evidence="1" id="KW-0378">Hydrolase</keyword>
<evidence type="ECO:0000259" key="3">
    <source>
        <dbReference type="Pfam" id="PF20434"/>
    </source>
</evidence>
<evidence type="ECO:0000259" key="2">
    <source>
        <dbReference type="Pfam" id="PF13290"/>
    </source>
</evidence>
<accession>A0A518DKG6</accession>
<reference evidence="4 5" key="1">
    <citation type="submission" date="2019-02" db="EMBL/GenBank/DDBJ databases">
        <title>Deep-cultivation of Planctomycetes and their phenomic and genomic characterization uncovers novel biology.</title>
        <authorList>
            <person name="Wiegand S."/>
            <person name="Jogler M."/>
            <person name="Boedeker C."/>
            <person name="Pinto D."/>
            <person name="Vollmers J."/>
            <person name="Rivas-Marin E."/>
            <person name="Kohn T."/>
            <person name="Peeters S.H."/>
            <person name="Heuer A."/>
            <person name="Rast P."/>
            <person name="Oberbeckmann S."/>
            <person name="Bunk B."/>
            <person name="Jeske O."/>
            <person name="Meyerdierks A."/>
            <person name="Storesund J.E."/>
            <person name="Kallscheuer N."/>
            <person name="Luecker S."/>
            <person name="Lage O.M."/>
            <person name="Pohl T."/>
            <person name="Merkel B.J."/>
            <person name="Hornburger P."/>
            <person name="Mueller R.-W."/>
            <person name="Bruemmer F."/>
            <person name="Labrenz M."/>
            <person name="Spormann A.M."/>
            <person name="Op den Camp H."/>
            <person name="Overmann J."/>
            <person name="Amann R."/>
            <person name="Jetten M.S.M."/>
            <person name="Mascher T."/>
            <person name="Medema M.H."/>
            <person name="Devos D.P."/>
            <person name="Kaster A.-K."/>
            <person name="Ovreas L."/>
            <person name="Rohde M."/>
            <person name="Galperin M.Y."/>
            <person name="Jogler C."/>
        </authorList>
    </citation>
    <scope>NUCLEOTIDE SEQUENCE [LARGE SCALE GENOMIC DNA]</scope>
    <source>
        <strain evidence="4 5">Pla85_3_4</strain>
    </source>
</reference>
<dbReference type="Pfam" id="PF13290">
    <property type="entry name" value="CHB_HEX_C_1"/>
    <property type="match status" value="1"/>
</dbReference>
<proteinExistence type="predicted"/>